<reference evidence="1" key="1">
    <citation type="submission" date="2022-01" db="EMBL/GenBank/DDBJ databases">
        <authorList>
            <person name="King R."/>
        </authorList>
    </citation>
    <scope>NUCLEOTIDE SEQUENCE</scope>
</reference>
<evidence type="ECO:0000313" key="2">
    <source>
        <dbReference type="Proteomes" id="UP001153636"/>
    </source>
</evidence>
<dbReference type="Proteomes" id="UP001153636">
    <property type="component" value="Chromosome 14"/>
</dbReference>
<dbReference type="OrthoDB" id="6747455at2759"/>
<keyword evidence="2" id="KW-1185">Reference proteome</keyword>
<name>A0A9P0CPK6_9CUCU</name>
<dbReference type="AlphaFoldDB" id="A0A9P0CPK6"/>
<protein>
    <submittedName>
        <fullName evidence="1">Uncharacterized protein</fullName>
    </submittedName>
</protein>
<dbReference type="EMBL" id="OV651826">
    <property type="protein sequence ID" value="CAH1103485.1"/>
    <property type="molecule type" value="Genomic_DNA"/>
</dbReference>
<evidence type="ECO:0000313" key="1">
    <source>
        <dbReference type="EMBL" id="CAH1103485.1"/>
    </source>
</evidence>
<proteinExistence type="predicted"/>
<organism evidence="1 2">
    <name type="scientific">Psylliodes chrysocephalus</name>
    <dbReference type="NCBI Taxonomy" id="3402493"/>
    <lineage>
        <taxon>Eukaryota</taxon>
        <taxon>Metazoa</taxon>
        <taxon>Ecdysozoa</taxon>
        <taxon>Arthropoda</taxon>
        <taxon>Hexapoda</taxon>
        <taxon>Insecta</taxon>
        <taxon>Pterygota</taxon>
        <taxon>Neoptera</taxon>
        <taxon>Endopterygota</taxon>
        <taxon>Coleoptera</taxon>
        <taxon>Polyphaga</taxon>
        <taxon>Cucujiformia</taxon>
        <taxon>Chrysomeloidea</taxon>
        <taxon>Chrysomelidae</taxon>
        <taxon>Galerucinae</taxon>
        <taxon>Alticini</taxon>
        <taxon>Psylliodes</taxon>
    </lineage>
</organism>
<gene>
    <name evidence="1" type="ORF">PSYICH_LOCUS4694</name>
</gene>
<sequence>MHNKCRDRYIIKSRGKFAYNEFDKHSSRRLDHLTSPKRQKKRSHSGFDFKNNCLFCQLPASIEKEKRKSSLVKKHTIVLVSNTEFKTTLLKQNTVYIDIEKYKATLEIISGIDLTVVGARYHEVCRLAFYQLSEKASGKAKPKGRPKDSDISAQIERIAANIMETGGRNVHHGRVDQNWRYLSLLTSYMIWK</sequence>
<accession>A0A9P0CPK6</accession>